<keyword evidence="1" id="KW-1133">Transmembrane helix</keyword>
<evidence type="ECO:0000256" key="1">
    <source>
        <dbReference type="SAM" id="Phobius"/>
    </source>
</evidence>
<name>A0ABU8RLG0_9ACTN</name>
<protein>
    <recommendedName>
        <fullName evidence="4">DUF1772 domain-containing protein</fullName>
    </recommendedName>
</protein>
<feature type="transmembrane region" description="Helical" evidence="1">
    <location>
        <begin position="12"/>
        <end position="32"/>
    </location>
</feature>
<keyword evidence="1" id="KW-0812">Transmembrane</keyword>
<evidence type="ECO:0000313" key="3">
    <source>
        <dbReference type="Proteomes" id="UP001387100"/>
    </source>
</evidence>
<dbReference type="RefSeq" id="WP_339575238.1">
    <property type="nucleotide sequence ID" value="NZ_JBBIAA010000012.1"/>
</dbReference>
<accession>A0ABU8RLG0</accession>
<keyword evidence="3" id="KW-1185">Reference proteome</keyword>
<dbReference type="Proteomes" id="UP001387100">
    <property type="component" value="Unassembled WGS sequence"/>
</dbReference>
<proteinExistence type="predicted"/>
<feature type="transmembrane region" description="Helical" evidence="1">
    <location>
        <begin position="63"/>
        <end position="82"/>
    </location>
</feature>
<comment type="caution">
    <text evidence="2">The sequence shown here is derived from an EMBL/GenBank/DDBJ whole genome shotgun (WGS) entry which is preliminary data.</text>
</comment>
<keyword evidence="1" id="KW-0472">Membrane</keyword>
<feature type="transmembrane region" description="Helical" evidence="1">
    <location>
        <begin position="134"/>
        <end position="153"/>
    </location>
</feature>
<reference evidence="2 3" key="1">
    <citation type="journal article" date="2017" name="Int. J. Syst. Evol. Microbiol.">
        <title>Pseudokineococcus basanitobsidens sp. nov., isolated from volcanic rock.</title>
        <authorList>
            <person name="Lee D.W."/>
            <person name="Park M.Y."/>
            <person name="Kim J.J."/>
            <person name="Kim B.S."/>
        </authorList>
    </citation>
    <scope>NUCLEOTIDE SEQUENCE [LARGE SCALE GENOMIC DNA]</scope>
    <source>
        <strain evidence="2 3">DSM 103726</strain>
    </source>
</reference>
<evidence type="ECO:0008006" key="4">
    <source>
        <dbReference type="Google" id="ProtNLM"/>
    </source>
</evidence>
<evidence type="ECO:0000313" key="2">
    <source>
        <dbReference type="EMBL" id="MEJ5945853.1"/>
    </source>
</evidence>
<dbReference type="EMBL" id="JBBIAA010000012">
    <property type="protein sequence ID" value="MEJ5945853.1"/>
    <property type="molecule type" value="Genomic_DNA"/>
</dbReference>
<gene>
    <name evidence="2" type="ORF">WDZ17_11170</name>
</gene>
<organism evidence="2 3">
    <name type="scientific">Pseudokineococcus basanitobsidens</name>
    <dbReference type="NCBI Taxonomy" id="1926649"/>
    <lineage>
        <taxon>Bacteria</taxon>
        <taxon>Bacillati</taxon>
        <taxon>Actinomycetota</taxon>
        <taxon>Actinomycetes</taxon>
        <taxon>Kineosporiales</taxon>
        <taxon>Kineosporiaceae</taxon>
        <taxon>Pseudokineococcus</taxon>
    </lineage>
</organism>
<feature type="transmembrane region" description="Helical" evidence="1">
    <location>
        <begin position="88"/>
        <end position="110"/>
    </location>
</feature>
<sequence>MSSLASVDAATAVHLAAAAAYLGFQLTVRLVVYPQLATAARAPGGAASFRELEASHSRRVQRLVGPLFLALVAASAWLVVATRGSTDAWTAVGAAACTAVVLVVTGLGAVPEHRALGRGWDPAAHRRLLRWDDVRVVASSLQVVLAVVLVLPGL</sequence>